<evidence type="ECO:0008006" key="5">
    <source>
        <dbReference type="Google" id="ProtNLM"/>
    </source>
</evidence>
<dbReference type="SUPFAM" id="SSF63825">
    <property type="entry name" value="YWTD domain"/>
    <property type="match status" value="1"/>
</dbReference>
<feature type="signal peptide" evidence="2">
    <location>
        <begin position="1"/>
        <end position="17"/>
    </location>
</feature>
<dbReference type="Proteomes" id="UP000249061">
    <property type="component" value="Unassembled WGS sequence"/>
</dbReference>
<dbReference type="Pfam" id="PF04885">
    <property type="entry name" value="Stig1"/>
    <property type="match status" value="1"/>
</dbReference>
<feature type="chain" id="PRO_5015948398" description="Stigma-specific protein Stig1" evidence="2">
    <location>
        <begin position="18"/>
        <end position="526"/>
    </location>
</feature>
<comment type="caution">
    <text evidence="3">The sequence shown here is derived from an EMBL/GenBank/DDBJ whole genome shotgun (WGS) entry which is preliminary data.</text>
</comment>
<keyword evidence="1 2" id="KW-0732">Signal</keyword>
<sequence>MMRFQVLAVLAALTLTACPPTGVVCKPGTLPCGTGCFDPLADRRNCGACGNACLTNQDCGDDGSGAGACLCRPGTTACNGTCVVTSSDSSNCGGCGITCAANEVCDNGTCGATCGVGKTRCGLSCVDIASDVANCGACDVVCAQGQKCLAGTCDFGAVAACYWSGQLVGFDPETGVRGALTDVGSNPGALARAGNTVLSADGTDNRLYSAEPRAIGGYLQTNLATTTGSVPNQLLVELPYVYLVNAGTGSLQVLKQGVDAGVVTLTEGVPAELTLGTVAELPLGMNTFPQGLTKVGSTLWIPLYGGMGEAAADAGQELQLVNIASPEAPVLEGRVSLKNVDLLAFDGGSPVARPFSITQLDGEVYVALNNLNAATYTVEGPGLLARVNPADAGVQLIDLGADECLNPQWVTTVGDSLAVSCGGRATYDSNFALESVTAAGVVLVKSGARTAAWHSSCAGLDAGSCTFVLPGRIAVSGTKLFVADQNAGRVLVLEAGDGGLTEAPSLLMCPLNATSGVANVSDILAR</sequence>
<dbReference type="PANTHER" id="PTHR33227">
    <property type="entry name" value="STIGMA-SPECIFIC STIG1-LIKE PROTEIN 3"/>
    <property type="match status" value="1"/>
</dbReference>
<protein>
    <recommendedName>
        <fullName evidence="5">Stigma-specific protein Stig1</fullName>
    </recommendedName>
</protein>
<evidence type="ECO:0000313" key="4">
    <source>
        <dbReference type="Proteomes" id="UP000249061"/>
    </source>
</evidence>
<dbReference type="PROSITE" id="PS51257">
    <property type="entry name" value="PROKAR_LIPOPROTEIN"/>
    <property type="match status" value="1"/>
</dbReference>
<name>A0A2W5TB64_9BACT</name>
<evidence type="ECO:0000256" key="1">
    <source>
        <dbReference type="ARBA" id="ARBA00022729"/>
    </source>
</evidence>
<organism evidence="3 4">
    <name type="scientific">Archangium gephyra</name>
    <dbReference type="NCBI Taxonomy" id="48"/>
    <lineage>
        <taxon>Bacteria</taxon>
        <taxon>Pseudomonadati</taxon>
        <taxon>Myxococcota</taxon>
        <taxon>Myxococcia</taxon>
        <taxon>Myxococcales</taxon>
        <taxon>Cystobacterineae</taxon>
        <taxon>Archangiaceae</taxon>
        <taxon>Archangium</taxon>
    </lineage>
</organism>
<dbReference type="NCBIfam" id="NF041328">
    <property type="entry name" value="C_rich_MXAN6577"/>
    <property type="match status" value="1"/>
</dbReference>
<proteinExistence type="predicted"/>
<dbReference type="EMBL" id="QFQP01000015">
    <property type="protein sequence ID" value="PZR11157.1"/>
    <property type="molecule type" value="Genomic_DNA"/>
</dbReference>
<dbReference type="InterPro" id="IPR006969">
    <property type="entry name" value="Stig-like"/>
</dbReference>
<reference evidence="3 4" key="1">
    <citation type="submission" date="2017-08" db="EMBL/GenBank/DDBJ databases">
        <title>Infants hospitalized years apart are colonized by the same room-sourced microbial strains.</title>
        <authorList>
            <person name="Brooks B."/>
            <person name="Olm M.R."/>
            <person name="Firek B.A."/>
            <person name="Baker R."/>
            <person name="Thomas B.C."/>
            <person name="Morowitz M.J."/>
            <person name="Banfield J.F."/>
        </authorList>
    </citation>
    <scope>NUCLEOTIDE SEQUENCE [LARGE SCALE GENOMIC DNA]</scope>
    <source>
        <strain evidence="3">S2_003_000_R2_14</strain>
    </source>
</reference>
<gene>
    <name evidence="3" type="ORF">DI536_18655</name>
</gene>
<dbReference type="AlphaFoldDB" id="A0A2W5TB64"/>
<accession>A0A2W5TB64</accession>
<evidence type="ECO:0000313" key="3">
    <source>
        <dbReference type="EMBL" id="PZR11157.1"/>
    </source>
</evidence>
<dbReference type="PANTHER" id="PTHR33227:SF48">
    <property type="entry name" value="STIGMA-SPECIFIC STIG1-LIKE PROTEIN 4"/>
    <property type="match status" value="1"/>
</dbReference>
<evidence type="ECO:0000256" key="2">
    <source>
        <dbReference type="SAM" id="SignalP"/>
    </source>
</evidence>